<keyword evidence="2" id="KW-1185">Reference proteome</keyword>
<dbReference type="OrthoDB" id="1001780at2759"/>
<accession>A0A5B6UUH6</accession>
<keyword evidence="1" id="KW-0548">Nucleotidyltransferase</keyword>
<protein>
    <submittedName>
        <fullName evidence="1">Reverse transcriptase</fullName>
    </submittedName>
</protein>
<keyword evidence="1" id="KW-0695">RNA-directed DNA polymerase</keyword>
<evidence type="ECO:0000313" key="2">
    <source>
        <dbReference type="Proteomes" id="UP000325315"/>
    </source>
</evidence>
<evidence type="ECO:0000313" key="1">
    <source>
        <dbReference type="EMBL" id="KAA3461389.1"/>
    </source>
</evidence>
<gene>
    <name evidence="1" type="ORF">EPI10_027962</name>
</gene>
<comment type="caution">
    <text evidence="1">The sequence shown here is derived from an EMBL/GenBank/DDBJ whole genome shotgun (WGS) entry which is preliminary data.</text>
</comment>
<proteinExistence type="predicted"/>
<dbReference type="EMBL" id="SMMG02000009">
    <property type="protein sequence ID" value="KAA3461389.1"/>
    <property type="molecule type" value="Genomic_DNA"/>
</dbReference>
<name>A0A5B6UUH6_9ROSI</name>
<dbReference type="GO" id="GO:0003964">
    <property type="term" value="F:RNA-directed DNA polymerase activity"/>
    <property type="evidence" value="ECO:0007669"/>
    <property type="project" value="UniProtKB-KW"/>
</dbReference>
<dbReference type="AlphaFoldDB" id="A0A5B6UUH6"/>
<keyword evidence="1" id="KW-0808">Transferase</keyword>
<sequence>MCIPKTKGGLGFKEFSKFNLALLAKQGWKIITQPNCLFACVMKAKYFSKRRIHECRLSIWGARQLLEEGIGWRIGNGNAVNIWNDAWLPGLGNGRVQGQNIDIRYSKVLDLIDKETTTWKQDTIQALFGEEQLESILLIPLARSEPKDVLIWRGDNTWVYIVKSGYNG</sequence>
<dbReference type="Proteomes" id="UP000325315">
    <property type="component" value="Unassembled WGS sequence"/>
</dbReference>
<reference evidence="2" key="1">
    <citation type="journal article" date="2019" name="Plant Biotechnol. J.">
        <title>Genome sequencing of the Australian wild diploid species Gossypium australe highlights disease resistance and delayed gland morphogenesis.</title>
        <authorList>
            <person name="Cai Y."/>
            <person name="Cai X."/>
            <person name="Wang Q."/>
            <person name="Wang P."/>
            <person name="Zhang Y."/>
            <person name="Cai C."/>
            <person name="Xu Y."/>
            <person name="Wang K."/>
            <person name="Zhou Z."/>
            <person name="Wang C."/>
            <person name="Geng S."/>
            <person name="Li B."/>
            <person name="Dong Q."/>
            <person name="Hou Y."/>
            <person name="Wang H."/>
            <person name="Ai P."/>
            <person name="Liu Z."/>
            <person name="Yi F."/>
            <person name="Sun M."/>
            <person name="An G."/>
            <person name="Cheng J."/>
            <person name="Zhang Y."/>
            <person name="Shi Q."/>
            <person name="Xie Y."/>
            <person name="Shi X."/>
            <person name="Chang Y."/>
            <person name="Huang F."/>
            <person name="Chen Y."/>
            <person name="Hong S."/>
            <person name="Mi L."/>
            <person name="Sun Q."/>
            <person name="Zhang L."/>
            <person name="Zhou B."/>
            <person name="Peng R."/>
            <person name="Zhang X."/>
            <person name="Liu F."/>
        </authorList>
    </citation>
    <scope>NUCLEOTIDE SEQUENCE [LARGE SCALE GENOMIC DNA]</scope>
    <source>
        <strain evidence="2">cv. PA1801</strain>
    </source>
</reference>
<organism evidence="1 2">
    <name type="scientific">Gossypium australe</name>
    <dbReference type="NCBI Taxonomy" id="47621"/>
    <lineage>
        <taxon>Eukaryota</taxon>
        <taxon>Viridiplantae</taxon>
        <taxon>Streptophyta</taxon>
        <taxon>Embryophyta</taxon>
        <taxon>Tracheophyta</taxon>
        <taxon>Spermatophyta</taxon>
        <taxon>Magnoliopsida</taxon>
        <taxon>eudicotyledons</taxon>
        <taxon>Gunneridae</taxon>
        <taxon>Pentapetalae</taxon>
        <taxon>rosids</taxon>
        <taxon>malvids</taxon>
        <taxon>Malvales</taxon>
        <taxon>Malvaceae</taxon>
        <taxon>Malvoideae</taxon>
        <taxon>Gossypium</taxon>
    </lineage>
</organism>